<keyword evidence="3" id="KW-1185">Reference proteome</keyword>
<feature type="region of interest" description="Disordered" evidence="1">
    <location>
        <begin position="153"/>
        <end position="192"/>
    </location>
</feature>
<dbReference type="OrthoDB" id="2290357at2759"/>
<sequence length="253" mass="29018">MSLFDAVDNLTTAEQDPANHRKPQRMHTCRNPISIPERITSFYRRYHLPSTDSYDSYSYYTSTSSRQSTAMEIIFSRLLDAIIFTSALAITAYNYWTGSLDPPAPPPPTRPALIKQWKKQQQRKSVVIQEPEALEDSRRQRTQQWAETIVTSNQKLVQRQRPSSPPVMATASRRADAPKRDKRRTQSLPNNPAAVQILMEKQKEDEMFARMQERLQSLIQQGQAALTSTAIEVYERDEIAVRTAFSAKKKNSV</sequence>
<comment type="caution">
    <text evidence="2">The sequence shown here is derived from an EMBL/GenBank/DDBJ whole genome shotgun (WGS) entry which is preliminary data.</text>
</comment>
<evidence type="ECO:0000256" key="1">
    <source>
        <dbReference type="SAM" id="MobiDB-lite"/>
    </source>
</evidence>
<gene>
    <name evidence="2" type="ORF">EC973_008955</name>
</gene>
<proteinExistence type="predicted"/>
<dbReference type="AlphaFoldDB" id="A0A8H7BM96"/>
<organism evidence="2 3">
    <name type="scientific">Apophysomyces ossiformis</name>
    <dbReference type="NCBI Taxonomy" id="679940"/>
    <lineage>
        <taxon>Eukaryota</taxon>
        <taxon>Fungi</taxon>
        <taxon>Fungi incertae sedis</taxon>
        <taxon>Mucoromycota</taxon>
        <taxon>Mucoromycotina</taxon>
        <taxon>Mucoromycetes</taxon>
        <taxon>Mucorales</taxon>
        <taxon>Mucorineae</taxon>
        <taxon>Mucoraceae</taxon>
        <taxon>Apophysomyces</taxon>
    </lineage>
</organism>
<feature type="compositionally biased region" description="Polar residues" evidence="1">
    <location>
        <begin position="153"/>
        <end position="162"/>
    </location>
</feature>
<name>A0A8H7BM96_9FUNG</name>
<evidence type="ECO:0000313" key="2">
    <source>
        <dbReference type="EMBL" id="KAF7726245.1"/>
    </source>
</evidence>
<dbReference type="EMBL" id="JABAYA010000081">
    <property type="protein sequence ID" value="KAF7726245.1"/>
    <property type="molecule type" value="Genomic_DNA"/>
</dbReference>
<evidence type="ECO:0000313" key="3">
    <source>
        <dbReference type="Proteomes" id="UP000605846"/>
    </source>
</evidence>
<protein>
    <submittedName>
        <fullName evidence="2">Uncharacterized protein</fullName>
    </submittedName>
</protein>
<reference evidence="2" key="1">
    <citation type="submission" date="2020-01" db="EMBL/GenBank/DDBJ databases">
        <title>Genome Sequencing of Three Apophysomyces-Like Fungal Strains Confirms a Novel Fungal Genus in the Mucoromycota with divergent Burkholderia-like Endosymbiotic Bacteria.</title>
        <authorList>
            <person name="Stajich J.E."/>
            <person name="Macias A.M."/>
            <person name="Carter-House D."/>
            <person name="Lovett B."/>
            <person name="Kasson L.R."/>
            <person name="Berry K."/>
            <person name="Grigoriev I."/>
            <person name="Chang Y."/>
            <person name="Spatafora J."/>
            <person name="Kasson M.T."/>
        </authorList>
    </citation>
    <scope>NUCLEOTIDE SEQUENCE</scope>
    <source>
        <strain evidence="2">NRRL A-21654</strain>
    </source>
</reference>
<dbReference type="Proteomes" id="UP000605846">
    <property type="component" value="Unassembled WGS sequence"/>
</dbReference>
<accession>A0A8H7BM96</accession>